<evidence type="ECO:0000313" key="15">
    <source>
        <dbReference type="EMBL" id="AXK80144.1"/>
    </source>
</evidence>
<evidence type="ECO:0000256" key="9">
    <source>
        <dbReference type="ARBA" id="ARBA00029440"/>
    </source>
</evidence>
<evidence type="ECO:0000313" key="16">
    <source>
        <dbReference type="Proteomes" id="UP000254889"/>
    </source>
</evidence>
<dbReference type="InterPro" id="IPR014729">
    <property type="entry name" value="Rossmann-like_a/b/a_fold"/>
</dbReference>
<evidence type="ECO:0000256" key="11">
    <source>
        <dbReference type="PIRSR" id="PIRSR001589-1"/>
    </source>
</evidence>
<comment type="catalytic activity">
    <reaction evidence="10">
        <text>L-aspartate + L-glutamine + ATP + H2O = L-asparagine + L-glutamate + AMP + diphosphate + H(+)</text>
        <dbReference type="Rhea" id="RHEA:12228"/>
        <dbReference type="ChEBI" id="CHEBI:15377"/>
        <dbReference type="ChEBI" id="CHEBI:15378"/>
        <dbReference type="ChEBI" id="CHEBI:29985"/>
        <dbReference type="ChEBI" id="CHEBI:29991"/>
        <dbReference type="ChEBI" id="CHEBI:30616"/>
        <dbReference type="ChEBI" id="CHEBI:33019"/>
        <dbReference type="ChEBI" id="CHEBI:58048"/>
        <dbReference type="ChEBI" id="CHEBI:58359"/>
        <dbReference type="ChEBI" id="CHEBI:456215"/>
        <dbReference type="EC" id="6.3.5.4"/>
    </reaction>
</comment>
<evidence type="ECO:0000256" key="5">
    <source>
        <dbReference type="ARBA" id="ARBA00022741"/>
    </source>
</evidence>
<dbReference type="InterPro" id="IPR001962">
    <property type="entry name" value="Asn_synthase"/>
</dbReference>
<dbReference type="GO" id="GO:0004066">
    <property type="term" value="F:asparagine synthase (glutamine-hydrolyzing) activity"/>
    <property type="evidence" value="ECO:0007669"/>
    <property type="project" value="UniProtKB-EC"/>
</dbReference>
<feature type="binding site" evidence="12">
    <location>
        <position position="248"/>
    </location>
    <ligand>
        <name>ATP</name>
        <dbReference type="ChEBI" id="CHEBI:30616"/>
    </ligand>
</feature>
<dbReference type="InterPro" id="IPR017932">
    <property type="entry name" value="GATase_2_dom"/>
</dbReference>
<dbReference type="Gene3D" id="3.60.20.10">
    <property type="entry name" value="Glutamine Phosphoribosylpyrophosphate, subunit 1, domain 1"/>
    <property type="match status" value="1"/>
</dbReference>
<dbReference type="InterPro" id="IPR050795">
    <property type="entry name" value="Asn_Synthetase"/>
</dbReference>
<comment type="similarity">
    <text evidence="1">Belongs to the asparagine synthetase family.</text>
</comment>
<sequence length="551" mass="60778">MRIGGVPRGVRLSPPGEVSSMCGFAVAVGWPEAESVVKQLIQGILHRGDVTDPVLSPNSTTAMGTRRLRIVDAAHGTQPQISFNGRLALSFNGEIYNHVALRQELESLGVPFRTHSDTEVLANALQAWGPLALERLNGMYAFVAVDLATGEFLAARDPFGVKPLYVIQSDTGFVFCSEMRPLLDTIEQGDVMLLPPGYALARKACVQFKSPVYPRTETPVANDPKALDRILAEAVHTRLPPDLPVATLFSGGIDSTLVAHYARQLRPEMPGYFIGSTNAPDFRYAAEYAAKTGFDLRIIPFDAESDEVFAQIDEAVAAAESFEPNLIRGAVCSLKVSERMQADGFRVALCGEGADELFCGYPPLEVAFDARDPQARTMREDVLGLMHRVSLQRVDRCSMRYGIETREPFLDPNVVNYALGLDPSALVRDLRGLATGKMPLRDLYDLYPDALPASIRDRTKVLFSEGAGLDVSPSNSPWKQRFEAAISDSDFLDGRIEYAPFNIQTKEELYYLRKLAQVMDVTRVPHLRGRAWISVSIAHHAERLKKYAYAL</sequence>
<feature type="domain" description="Glutamine amidotransferase type-2" evidence="14">
    <location>
        <begin position="22"/>
        <end position="205"/>
    </location>
</feature>
<evidence type="ECO:0000256" key="13">
    <source>
        <dbReference type="PIRSR" id="PIRSR001589-3"/>
    </source>
</evidence>
<evidence type="ECO:0000256" key="8">
    <source>
        <dbReference type="ARBA" id="ARBA00022962"/>
    </source>
</evidence>
<protein>
    <recommendedName>
        <fullName evidence="2">asparagine synthase (glutamine-hydrolyzing)</fullName>
        <ecNumber evidence="2">6.3.5.4</ecNumber>
    </recommendedName>
</protein>
<reference evidence="15 16" key="1">
    <citation type="submission" date="2018-07" db="EMBL/GenBank/DDBJ databases">
        <authorList>
            <person name="Quirk P.G."/>
            <person name="Krulwich T.A."/>
        </authorList>
    </citation>
    <scope>NUCLEOTIDE SEQUENCE [LARGE SCALE GENOMIC DNA]</scope>
    <source>
        <strain evidence="15 16">CC-BB4</strain>
    </source>
</reference>
<dbReference type="InterPro" id="IPR006426">
    <property type="entry name" value="Asn_synth_AEB"/>
</dbReference>
<evidence type="ECO:0000259" key="14">
    <source>
        <dbReference type="PROSITE" id="PS51278"/>
    </source>
</evidence>
<dbReference type="GO" id="GO:0006529">
    <property type="term" value="P:asparagine biosynthetic process"/>
    <property type="evidence" value="ECO:0007669"/>
    <property type="project" value="UniProtKB-KW"/>
</dbReference>
<dbReference type="PROSITE" id="PS51278">
    <property type="entry name" value="GATASE_TYPE_2"/>
    <property type="match status" value="1"/>
</dbReference>
<evidence type="ECO:0000256" key="1">
    <source>
        <dbReference type="ARBA" id="ARBA00005752"/>
    </source>
</evidence>
<dbReference type="PANTHER" id="PTHR11772:SF2">
    <property type="entry name" value="ASPARAGINE SYNTHETASE [GLUTAMINE-HYDROLYZING]"/>
    <property type="match status" value="1"/>
</dbReference>
<keyword evidence="5 12" id="KW-0547">Nucleotide-binding</keyword>
<name>A0A345ZT97_9HYPH</name>
<comment type="pathway">
    <text evidence="9">Amino-acid biosynthesis.</text>
</comment>
<keyword evidence="8 11" id="KW-0315">Glutamine amidotransferase</keyword>
<dbReference type="GO" id="GO:0005829">
    <property type="term" value="C:cytosol"/>
    <property type="evidence" value="ECO:0007669"/>
    <property type="project" value="TreeGrafter"/>
</dbReference>
<keyword evidence="4 11" id="KW-0028">Amino-acid biosynthesis</keyword>
<dbReference type="KEGG" id="ptaw:DW352_06200"/>
<dbReference type="InterPro" id="IPR029055">
    <property type="entry name" value="Ntn_hydrolases_N"/>
</dbReference>
<dbReference type="Pfam" id="PF13537">
    <property type="entry name" value="GATase_7"/>
    <property type="match status" value="1"/>
</dbReference>
<feature type="binding site" evidence="12">
    <location>
        <position position="117"/>
    </location>
    <ligand>
        <name>L-glutamine</name>
        <dbReference type="ChEBI" id="CHEBI:58359"/>
    </ligand>
</feature>
<dbReference type="AlphaFoldDB" id="A0A345ZT97"/>
<evidence type="ECO:0000256" key="3">
    <source>
        <dbReference type="ARBA" id="ARBA00022598"/>
    </source>
</evidence>
<evidence type="ECO:0000256" key="7">
    <source>
        <dbReference type="ARBA" id="ARBA00022888"/>
    </source>
</evidence>
<accession>A0A345ZT97</accession>
<keyword evidence="16" id="KW-1185">Reference proteome</keyword>
<dbReference type="CDD" id="cd01991">
    <property type="entry name" value="Asn_synthase_B_C"/>
    <property type="match status" value="1"/>
</dbReference>
<dbReference type="SUPFAM" id="SSF56235">
    <property type="entry name" value="N-terminal nucleophile aminohydrolases (Ntn hydrolases)"/>
    <property type="match status" value="1"/>
</dbReference>
<dbReference type="Pfam" id="PF00733">
    <property type="entry name" value="Asn_synthase"/>
    <property type="match status" value="2"/>
</dbReference>
<evidence type="ECO:0000256" key="6">
    <source>
        <dbReference type="ARBA" id="ARBA00022840"/>
    </source>
</evidence>
<dbReference type="CDD" id="cd00712">
    <property type="entry name" value="AsnB"/>
    <property type="match status" value="1"/>
</dbReference>
<dbReference type="Proteomes" id="UP000254889">
    <property type="component" value="Chromosome"/>
</dbReference>
<dbReference type="PANTHER" id="PTHR11772">
    <property type="entry name" value="ASPARAGINE SYNTHETASE"/>
    <property type="match status" value="1"/>
</dbReference>
<keyword evidence="3" id="KW-0436">Ligase</keyword>
<gene>
    <name evidence="15" type="ORF">DW352_06200</name>
</gene>
<dbReference type="EC" id="6.3.5.4" evidence="2"/>
<evidence type="ECO:0000256" key="2">
    <source>
        <dbReference type="ARBA" id="ARBA00012737"/>
    </source>
</evidence>
<feature type="site" description="Important for beta-aspartyl-AMP intermediate formation" evidence="13">
    <location>
        <position position="352"/>
    </location>
</feature>
<evidence type="ECO:0000256" key="12">
    <source>
        <dbReference type="PIRSR" id="PIRSR001589-2"/>
    </source>
</evidence>
<dbReference type="OrthoDB" id="9763290at2"/>
<dbReference type="Gene3D" id="3.40.50.620">
    <property type="entry name" value="HUPs"/>
    <property type="match status" value="1"/>
</dbReference>
<dbReference type="EMBL" id="CP031417">
    <property type="protein sequence ID" value="AXK80144.1"/>
    <property type="molecule type" value="Genomic_DNA"/>
</dbReference>
<feature type="binding site" evidence="12">
    <location>
        <position position="274"/>
    </location>
    <ligand>
        <name>ATP</name>
        <dbReference type="ChEBI" id="CHEBI:30616"/>
    </ligand>
</feature>
<keyword evidence="6 12" id="KW-0067">ATP-binding</keyword>
<keyword evidence="7 11" id="KW-0061">Asparagine biosynthesis</keyword>
<dbReference type="GO" id="GO:0005524">
    <property type="term" value="F:ATP binding"/>
    <property type="evidence" value="ECO:0007669"/>
    <property type="project" value="UniProtKB-KW"/>
</dbReference>
<dbReference type="PIRSF" id="PIRSF001589">
    <property type="entry name" value="Asn_synthetase_glu-h"/>
    <property type="match status" value="1"/>
</dbReference>
<dbReference type="InterPro" id="IPR033738">
    <property type="entry name" value="AsnB_N"/>
</dbReference>
<evidence type="ECO:0000256" key="4">
    <source>
        <dbReference type="ARBA" id="ARBA00022605"/>
    </source>
</evidence>
<evidence type="ECO:0000256" key="10">
    <source>
        <dbReference type="ARBA" id="ARBA00048741"/>
    </source>
</evidence>
<proteinExistence type="inferred from homology"/>
<feature type="active site" description="For GATase activity" evidence="11">
    <location>
        <position position="22"/>
    </location>
</feature>
<dbReference type="SUPFAM" id="SSF52402">
    <property type="entry name" value="Adenine nucleotide alpha hydrolases-like"/>
    <property type="match status" value="1"/>
</dbReference>
<organism evidence="15 16">
    <name type="scientific">Pseudolabrys taiwanensis</name>
    <dbReference type="NCBI Taxonomy" id="331696"/>
    <lineage>
        <taxon>Bacteria</taxon>
        <taxon>Pseudomonadati</taxon>
        <taxon>Pseudomonadota</taxon>
        <taxon>Alphaproteobacteria</taxon>
        <taxon>Hyphomicrobiales</taxon>
        <taxon>Xanthobacteraceae</taxon>
        <taxon>Pseudolabrys</taxon>
    </lineage>
</organism>